<sequence>MFQLLQNKHYQPFIVPSGSYGLQDFSCNARPWFRFSTQTSSVTGLALFLDAFTRANLVVCTVARTTKLRPEVHHQMGWVNVEDGGRRGLMHRKELGFQILIVSGIPDPLSCIPSSKAQNDERCRGSKEDR</sequence>
<evidence type="ECO:0000313" key="2">
    <source>
        <dbReference type="Proteomes" id="UP001159405"/>
    </source>
</evidence>
<name>A0ABN8RQ61_9CNID</name>
<dbReference type="Proteomes" id="UP001159405">
    <property type="component" value="Unassembled WGS sequence"/>
</dbReference>
<protein>
    <submittedName>
        <fullName evidence="1">Uncharacterized protein</fullName>
    </submittedName>
</protein>
<organism evidence="1 2">
    <name type="scientific">Porites lobata</name>
    <dbReference type="NCBI Taxonomy" id="104759"/>
    <lineage>
        <taxon>Eukaryota</taxon>
        <taxon>Metazoa</taxon>
        <taxon>Cnidaria</taxon>
        <taxon>Anthozoa</taxon>
        <taxon>Hexacorallia</taxon>
        <taxon>Scleractinia</taxon>
        <taxon>Fungiina</taxon>
        <taxon>Poritidae</taxon>
        <taxon>Porites</taxon>
    </lineage>
</organism>
<proteinExistence type="predicted"/>
<evidence type="ECO:0000313" key="1">
    <source>
        <dbReference type="EMBL" id="CAH3180869.1"/>
    </source>
</evidence>
<accession>A0ABN8RQ61</accession>
<reference evidence="1 2" key="1">
    <citation type="submission" date="2022-05" db="EMBL/GenBank/DDBJ databases">
        <authorList>
            <consortium name="Genoscope - CEA"/>
            <person name="William W."/>
        </authorList>
    </citation>
    <scope>NUCLEOTIDE SEQUENCE [LARGE SCALE GENOMIC DNA]</scope>
</reference>
<keyword evidence="2" id="KW-1185">Reference proteome</keyword>
<dbReference type="EMBL" id="CALNXK010000286">
    <property type="protein sequence ID" value="CAH3180869.1"/>
    <property type="molecule type" value="Genomic_DNA"/>
</dbReference>
<comment type="caution">
    <text evidence="1">The sequence shown here is derived from an EMBL/GenBank/DDBJ whole genome shotgun (WGS) entry which is preliminary data.</text>
</comment>
<gene>
    <name evidence="1" type="ORF">PLOB_00023972</name>
</gene>